<keyword evidence="3" id="KW-0413">Isomerase</keyword>
<dbReference type="InterPro" id="IPR035466">
    <property type="entry name" value="GlmS/AgaS_SIS"/>
</dbReference>
<sequence length="380" mass="40154">MPDTLLATDADNPGTELWTRREIEQQPETLRATQQVLRARRAAIEAFVAPLLARPELRIVLTGAGTSAFIGECLAPWLSKLLGRCVEAIATTDIVSAPQYHLRRDTPTLLVSFGRSGNSPESLAAVELLDGHIAEAYHLVITCNAAGALAQRAGANSLVVMLPEATHDRGFAMTSSFSAMMLAALSILGGIDALDPRVPVIAAGVEGALAQAEAPAERLAERGFKRVVYLGSGVFTGLAREAALKMMELSDGAVVTCFDSALGFRHGPKTIVNAETLIVVFVANDPLVRLYDLDIVRELRRDGHSGEVIVVSAQPADGANITIPGMAQAADPDLLFPFIVPAQLLGLRVSQLLGLTPDNPNASGAVNRVVQGVRIHAAQA</sequence>
<proteinExistence type="predicted"/>
<accession>A0A840YRX5</accession>
<dbReference type="Proteomes" id="UP000527143">
    <property type="component" value="Unassembled WGS sequence"/>
</dbReference>
<dbReference type="PANTHER" id="PTHR32502">
    <property type="entry name" value="N-ACETYLGALACTOSAMINE PERMEASE II COMPONENT-RELATED"/>
    <property type="match status" value="1"/>
</dbReference>
<evidence type="ECO:0000256" key="1">
    <source>
        <dbReference type="ARBA" id="ARBA00022737"/>
    </source>
</evidence>
<name>A0A840YRX5_9SPHN</name>
<dbReference type="SUPFAM" id="SSF53697">
    <property type="entry name" value="SIS domain"/>
    <property type="match status" value="1"/>
</dbReference>
<dbReference type="CDD" id="cd05008">
    <property type="entry name" value="SIS_GlmS_GlmD_1"/>
    <property type="match status" value="1"/>
</dbReference>
<dbReference type="GO" id="GO:1901135">
    <property type="term" value="P:carbohydrate derivative metabolic process"/>
    <property type="evidence" value="ECO:0007669"/>
    <property type="project" value="InterPro"/>
</dbReference>
<keyword evidence="1" id="KW-0677">Repeat</keyword>
<feature type="domain" description="SIS" evidence="2">
    <location>
        <begin position="48"/>
        <end position="196"/>
    </location>
</feature>
<evidence type="ECO:0000313" key="3">
    <source>
        <dbReference type="EMBL" id="MBB5712427.1"/>
    </source>
</evidence>
<dbReference type="RefSeq" id="WP_221239554.1">
    <property type="nucleotide sequence ID" value="NZ_JACIJF010000017.1"/>
</dbReference>
<protein>
    <submittedName>
        <fullName evidence="3">Tagatose-6-phosphate ketose/aldose isomerase</fullName>
        <ecNumber evidence="3">5.-.-.-</ecNumber>
    </submittedName>
</protein>
<organism evidence="3 4">
    <name type="scientific">Sphingomonas xinjiangensis</name>
    <dbReference type="NCBI Taxonomy" id="643568"/>
    <lineage>
        <taxon>Bacteria</taxon>
        <taxon>Pseudomonadati</taxon>
        <taxon>Pseudomonadota</taxon>
        <taxon>Alphaproteobacteria</taxon>
        <taxon>Sphingomonadales</taxon>
        <taxon>Sphingomonadaceae</taxon>
        <taxon>Sphingomonas</taxon>
    </lineage>
</organism>
<dbReference type="Pfam" id="PF01380">
    <property type="entry name" value="SIS"/>
    <property type="match status" value="1"/>
</dbReference>
<dbReference type="InterPro" id="IPR050303">
    <property type="entry name" value="GatZ_KbaZ_carbometab"/>
</dbReference>
<dbReference type="PROSITE" id="PS51464">
    <property type="entry name" value="SIS"/>
    <property type="match status" value="2"/>
</dbReference>
<dbReference type="GO" id="GO:0016853">
    <property type="term" value="F:isomerase activity"/>
    <property type="evidence" value="ECO:0007669"/>
    <property type="project" value="UniProtKB-KW"/>
</dbReference>
<dbReference type="EC" id="5.-.-.-" evidence="3"/>
<dbReference type="PANTHER" id="PTHR32502:SF3">
    <property type="entry name" value="D-GALACTOSAMINE-6-PHOSPHATE DEAMINASE AGAS-RELATED"/>
    <property type="match status" value="1"/>
</dbReference>
<dbReference type="GO" id="GO:0009401">
    <property type="term" value="P:phosphoenolpyruvate-dependent sugar phosphotransferase system"/>
    <property type="evidence" value="ECO:0007669"/>
    <property type="project" value="TreeGrafter"/>
</dbReference>
<dbReference type="InterPro" id="IPR001347">
    <property type="entry name" value="SIS_dom"/>
</dbReference>
<reference evidence="3 4" key="1">
    <citation type="submission" date="2020-08" db="EMBL/GenBank/DDBJ databases">
        <title>Genomic Encyclopedia of Type Strains, Phase IV (KMG-IV): sequencing the most valuable type-strain genomes for metagenomic binning, comparative biology and taxonomic classification.</title>
        <authorList>
            <person name="Goeker M."/>
        </authorList>
    </citation>
    <scope>NUCLEOTIDE SEQUENCE [LARGE SCALE GENOMIC DNA]</scope>
    <source>
        <strain evidence="3 4">DSM 26736</strain>
    </source>
</reference>
<keyword evidence="4" id="KW-1185">Reference proteome</keyword>
<comment type="caution">
    <text evidence="3">The sequence shown here is derived from an EMBL/GenBank/DDBJ whole genome shotgun (WGS) entry which is preliminary data.</text>
</comment>
<gene>
    <name evidence="3" type="ORF">FHT02_003686</name>
</gene>
<evidence type="ECO:0000313" key="4">
    <source>
        <dbReference type="Proteomes" id="UP000527143"/>
    </source>
</evidence>
<dbReference type="GO" id="GO:0097367">
    <property type="term" value="F:carbohydrate derivative binding"/>
    <property type="evidence" value="ECO:0007669"/>
    <property type="project" value="InterPro"/>
</dbReference>
<feature type="domain" description="SIS" evidence="2">
    <location>
        <begin position="215"/>
        <end position="360"/>
    </location>
</feature>
<dbReference type="EMBL" id="JACIJF010000017">
    <property type="protein sequence ID" value="MBB5712427.1"/>
    <property type="molecule type" value="Genomic_DNA"/>
</dbReference>
<evidence type="ECO:0000259" key="2">
    <source>
        <dbReference type="PROSITE" id="PS51464"/>
    </source>
</evidence>
<dbReference type="AlphaFoldDB" id="A0A840YRX5"/>
<dbReference type="GO" id="GO:0005886">
    <property type="term" value="C:plasma membrane"/>
    <property type="evidence" value="ECO:0007669"/>
    <property type="project" value="TreeGrafter"/>
</dbReference>
<dbReference type="InterPro" id="IPR046348">
    <property type="entry name" value="SIS_dom_sf"/>
</dbReference>
<dbReference type="Gene3D" id="3.40.50.10490">
    <property type="entry name" value="Glucose-6-phosphate isomerase like protein, domain 1"/>
    <property type="match status" value="2"/>
</dbReference>